<evidence type="ECO:0000256" key="9">
    <source>
        <dbReference type="ARBA" id="ARBA00022691"/>
    </source>
</evidence>
<dbReference type="SUPFAM" id="SSF88697">
    <property type="entry name" value="PUA domain-like"/>
    <property type="match status" value="1"/>
</dbReference>
<proteinExistence type="inferred from homology"/>
<keyword evidence="7 12" id="KW-0489">Methyltransferase</keyword>
<evidence type="ECO:0000256" key="2">
    <source>
        <dbReference type="ARBA" id="ARBA00005528"/>
    </source>
</evidence>
<evidence type="ECO:0000256" key="12">
    <source>
        <dbReference type="PIRNR" id="PIRNR015601"/>
    </source>
</evidence>
<evidence type="ECO:0000256" key="10">
    <source>
        <dbReference type="ARBA" id="ARBA00025699"/>
    </source>
</evidence>
<evidence type="ECO:0000256" key="8">
    <source>
        <dbReference type="ARBA" id="ARBA00022679"/>
    </source>
</evidence>
<comment type="subcellular location">
    <subcellularLocation>
        <location evidence="1 12">Cytoplasm</location>
    </subcellularLocation>
</comment>
<dbReference type="Gene3D" id="2.40.240.20">
    <property type="entry name" value="Hypothetical PUA domain-like, domain 1"/>
    <property type="match status" value="1"/>
</dbReference>
<dbReference type="EC" id="2.1.1.193" evidence="3 12"/>
<dbReference type="PANTHER" id="PTHR30027">
    <property type="entry name" value="RIBOSOMAL RNA SMALL SUBUNIT METHYLTRANSFERASE E"/>
    <property type="match status" value="1"/>
</dbReference>
<gene>
    <name evidence="14" type="ORF">HER39_01735</name>
</gene>
<evidence type="ECO:0000259" key="13">
    <source>
        <dbReference type="Pfam" id="PF04452"/>
    </source>
</evidence>
<keyword evidence="6 12" id="KW-0698">rRNA processing</keyword>
<evidence type="ECO:0000256" key="11">
    <source>
        <dbReference type="ARBA" id="ARBA00047944"/>
    </source>
</evidence>
<dbReference type="Proteomes" id="UP000523795">
    <property type="component" value="Unassembled WGS sequence"/>
</dbReference>
<dbReference type="InterPro" id="IPR029028">
    <property type="entry name" value="Alpha/beta_knot_MTases"/>
</dbReference>
<evidence type="ECO:0000256" key="3">
    <source>
        <dbReference type="ARBA" id="ARBA00012328"/>
    </source>
</evidence>
<dbReference type="GO" id="GO:0008168">
    <property type="term" value="F:methyltransferase activity"/>
    <property type="evidence" value="ECO:0007669"/>
    <property type="project" value="UniProtKB-KW"/>
</dbReference>
<dbReference type="PANTHER" id="PTHR30027:SF3">
    <property type="entry name" value="16S RRNA (URACIL(1498)-N(3))-METHYLTRANSFERASE"/>
    <property type="match status" value="1"/>
</dbReference>
<dbReference type="Pfam" id="PF04452">
    <property type="entry name" value="Methyltrans_RNA"/>
    <property type="match status" value="1"/>
</dbReference>
<dbReference type="NCBIfam" id="TIGR00046">
    <property type="entry name" value="RsmE family RNA methyltransferase"/>
    <property type="match status" value="1"/>
</dbReference>
<dbReference type="Gene3D" id="3.40.1280.10">
    <property type="match status" value="1"/>
</dbReference>
<protein>
    <recommendedName>
        <fullName evidence="4 12">Ribosomal RNA small subunit methyltransferase E</fullName>
        <ecNumber evidence="3 12">2.1.1.193</ecNumber>
    </recommendedName>
</protein>
<dbReference type="SUPFAM" id="SSF75217">
    <property type="entry name" value="alpha/beta knot"/>
    <property type="match status" value="1"/>
</dbReference>
<sequence length="260" mass="26864">MTNPVFFAEPGQLDDAVAGTAFRLAGPEARHAATVRRLAAGEPADIVDGAGRRLSGSVRSAAGTELVLDVESVVDEPAPPYRLVLVQALAKGDRDELAVEAATELGVDEVVPWQAERSIVRWRAEEQAKGLAKWESTVRSAAKQSRRARIPAVGAPVDLKGLCALIGSSTLALILHEEAREPLAAAAAELASSGAGQDPASAAVVMIVGPEGGMSQREVEAMLQAGARAVRLGPHVLRSATAGPAAVALLSAQLGRWDGP</sequence>
<keyword evidence="8 12" id="KW-0808">Transferase</keyword>
<dbReference type="InterPro" id="IPR029026">
    <property type="entry name" value="tRNA_m1G_MTases_N"/>
</dbReference>
<dbReference type="InterPro" id="IPR046886">
    <property type="entry name" value="RsmE_MTase_dom"/>
</dbReference>
<comment type="catalytic activity">
    <reaction evidence="11 12">
        <text>uridine(1498) in 16S rRNA + S-adenosyl-L-methionine = N(3)-methyluridine(1498) in 16S rRNA + S-adenosyl-L-homocysteine + H(+)</text>
        <dbReference type="Rhea" id="RHEA:42920"/>
        <dbReference type="Rhea" id="RHEA-COMP:10283"/>
        <dbReference type="Rhea" id="RHEA-COMP:10284"/>
        <dbReference type="ChEBI" id="CHEBI:15378"/>
        <dbReference type="ChEBI" id="CHEBI:57856"/>
        <dbReference type="ChEBI" id="CHEBI:59789"/>
        <dbReference type="ChEBI" id="CHEBI:65315"/>
        <dbReference type="ChEBI" id="CHEBI:74502"/>
        <dbReference type="EC" id="2.1.1.193"/>
    </reaction>
</comment>
<dbReference type="InterPro" id="IPR006700">
    <property type="entry name" value="RsmE"/>
</dbReference>
<evidence type="ECO:0000313" key="15">
    <source>
        <dbReference type="Proteomes" id="UP000523795"/>
    </source>
</evidence>
<keyword evidence="15" id="KW-1185">Reference proteome</keyword>
<comment type="caution">
    <text evidence="14">The sequence shown here is derived from an EMBL/GenBank/DDBJ whole genome shotgun (WGS) entry which is preliminary data.</text>
</comment>
<name>A0ABX1JLD8_9MICC</name>
<evidence type="ECO:0000256" key="5">
    <source>
        <dbReference type="ARBA" id="ARBA00022490"/>
    </source>
</evidence>
<reference evidence="14 15" key="1">
    <citation type="submission" date="2020-04" db="EMBL/GenBank/DDBJ databases">
        <authorList>
            <person name="Liu S."/>
        </authorList>
    </citation>
    <scope>NUCLEOTIDE SEQUENCE [LARGE SCALE GENOMIC DNA]</scope>
    <source>
        <strain evidence="14 15">CGMCC 1.15091</strain>
    </source>
</reference>
<dbReference type="EMBL" id="JAAZSR010000011">
    <property type="protein sequence ID" value="NKX49320.1"/>
    <property type="molecule type" value="Genomic_DNA"/>
</dbReference>
<evidence type="ECO:0000256" key="4">
    <source>
        <dbReference type="ARBA" id="ARBA00013673"/>
    </source>
</evidence>
<dbReference type="NCBIfam" id="NF008693">
    <property type="entry name" value="PRK11713.2-3"/>
    <property type="match status" value="1"/>
</dbReference>
<accession>A0ABX1JLD8</accession>
<dbReference type="InterPro" id="IPR015947">
    <property type="entry name" value="PUA-like_sf"/>
</dbReference>
<keyword evidence="9 12" id="KW-0949">S-adenosyl-L-methionine</keyword>
<evidence type="ECO:0000313" key="14">
    <source>
        <dbReference type="EMBL" id="NKX49320.1"/>
    </source>
</evidence>
<dbReference type="CDD" id="cd18084">
    <property type="entry name" value="RsmE-like"/>
    <property type="match status" value="1"/>
</dbReference>
<feature type="domain" description="Ribosomal RNA small subunit methyltransferase E methyltransferase" evidence="13">
    <location>
        <begin position="80"/>
        <end position="250"/>
    </location>
</feature>
<keyword evidence="5 12" id="KW-0963">Cytoplasm</keyword>
<dbReference type="GO" id="GO:0032259">
    <property type="term" value="P:methylation"/>
    <property type="evidence" value="ECO:0007669"/>
    <property type="project" value="UniProtKB-KW"/>
</dbReference>
<comment type="function">
    <text evidence="10 12">Specifically methylates the N3 position of the uracil ring of uridine 1498 (m3U1498) in 16S rRNA. Acts on the fully assembled 30S ribosomal subunit.</text>
</comment>
<dbReference type="PIRSF" id="PIRSF015601">
    <property type="entry name" value="MTase_slr0722"/>
    <property type="match status" value="1"/>
</dbReference>
<organism evidence="14 15">
    <name type="scientific">Arthrobacter deserti</name>
    <dbReference type="NCBI Taxonomy" id="1742687"/>
    <lineage>
        <taxon>Bacteria</taxon>
        <taxon>Bacillati</taxon>
        <taxon>Actinomycetota</taxon>
        <taxon>Actinomycetes</taxon>
        <taxon>Micrococcales</taxon>
        <taxon>Micrococcaceae</taxon>
        <taxon>Arthrobacter</taxon>
    </lineage>
</organism>
<evidence type="ECO:0000256" key="6">
    <source>
        <dbReference type="ARBA" id="ARBA00022552"/>
    </source>
</evidence>
<comment type="similarity">
    <text evidence="2 12">Belongs to the RNA methyltransferase RsmE family.</text>
</comment>
<evidence type="ECO:0000256" key="7">
    <source>
        <dbReference type="ARBA" id="ARBA00022603"/>
    </source>
</evidence>
<evidence type="ECO:0000256" key="1">
    <source>
        <dbReference type="ARBA" id="ARBA00004496"/>
    </source>
</evidence>